<comment type="caution">
    <text evidence="1">The sequence shown here is derived from an EMBL/GenBank/DDBJ whole genome shotgun (WGS) entry which is preliminary data.</text>
</comment>
<accession>A0A0F9QZP9</accession>
<evidence type="ECO:0000313" key="1">
    <source>
        <dbReference type="EMBL" id="KKN48009.1"/>
    </source>
</evidence>
<organism evidence="1">
    <name type="scientific">marine sediment metagenome</name>
    <dbReference type="NCBI Taxonomy" id="412755"/>
    <lineage>
        <taxon>unclassified sequences</taxon>
        <taxon>metagenomes</taxon>
        <taxon>ecological metagenomes</taxon>
    </lineage>
</organism>
<sequence>MKKNWVKLDLFYLGQSNKKHQIFRVKKWYNNLEKIFKQPIFNEQYEKVGFIKDIFGPVRLPFISVKVFPNHIINPNDKFFTKIN</sequence>
<protein>
    <recommendedName>
        <fullName evidence="2">H/ACA RNA-protein complex component Gar1</fullName>
    </recommendedName>
</protein>
<name>A0A0F9QZP9_9ZZZZ</name>
<dbReference type="Gene3D" id="2.40.10.230">
    <property type="entry name" value="Probable tRNA pseudouridine synthase domain"/>
    <property type="match status" value="1"/>
</dbReference>
<gene>
    <name evidence="1" type="ORF">LCGC14_0657290</name>
</gene>
<dbReference type="EMBL" id="LAZR01001245">
    <property type="protein sequence ID" value="KKN48009.1"/>
    <property type="molecule type" value="Genomic_DNA"/>
</dbReference>
<reference evidence="1" key="1">
    <citation type="journal article" date="2015" name="Nature">
        <title>Complex archaea that bridge the gap between prokaryotes and eukaryotes.</title>
        <authorList>
            <person name="Spang A."/>
            <person name="Saw J.H."/>
            <person name="Jorgensen S.L."/>
            <person name="Zaremba-Niedzwiedzka K."/>
            <person name="Martijn J."/>
            <person name="Lind A.E."/>
            <person name="van Eijk R."/>
            <person name="Schleper C."/>
            <person name="Guy L."/>
            <person name="Ettema T.J."/>
        </authorList>
    </citation>
    <scope>NUCLEOTIDE SEQUENCE</scope>
</reference>
<dbReference type="InterPro" id="IPR009000">
    <property type="entry name" value="Transl_B-barrel_sf"/>
</dbReference>
<dbReference type="AlphaFoldDB" id="A0A0F9QZP9"/>
<dbReference type="InterPro" id="IPR038664">
    <property type="entry name" value="Gar1/Naf1_Cbf5-bd_sf"/>
</dbReference>
<evidence type="ECO:0008006" key="2">
    <source>
        <dbReference type="Google" id="ProtNLM"/>
    </source>
</evidence>
<proteinExistence type="predicted"/>
<dbReference type="SUPFAM" id="SSF50447">
    <property type="entry name" value="Translation proteins"/>
    <property type="match status" value="1"/>
</dbReference>